<dbReference type="Proteomes" id="UP000499080">
    <property type="component" value="Unassembled WGS sequence"/>
</dbReference>
<dbReference type="InterPro" id="IPR005135">
    <property type="entry name" value="Endo/exonuclease/phosphatase"/>
</dbReference>
<evidence type="ECO:0000259" key="2">
    <source>
        <dbReference type="Pfam" id="PF14529"/>
    </source>
</evidence>
<keyword evidence="4" id="KW-1185">Reference proteome</keyword>
<dbReference type="AlphaFoldDB" id="A0A4Y2G789"/>
<gene>
    <name evidence="3" type="ORF">AVEN_260063_1</name>
</gene>
<dbReference type="Gene3D" id="3.60.10.10">
    <property type="entry name" value="Endonuclease/exonuclease/phosphatase"/>
    <property type="match status" value="1"/>
</dbReference>
<dbReference type="PANTHER" id="PTHR33273">
    <property type="entry name" value="DOMAIN-CONTAINING PROTEIN, PUTATIVE-RELATED"/>
    <property type="match status" value="1"/>
</dbReference>
<name>A0A4Y2G789_ARAVE</name>
<proteinExistence type="predicted"/>
<dbReference type="EMBL" id="BGPR01001193">
    <property type="protein sequence ID" value="GBM47774.1"/>
    <property type="molecule type" value="Genomic_DNA"/>
</dbReference>
<evidence type="ECO:0000313" key="3">
    <source>
        <dbReference type="EMBL" id="GBM47774.1"/>
    </source>
</evidence>
<evidence type="ECO:0008006" key="5">
    <source>
        <dbReference type="Google" id="ProtNLM"/>
    </source>
</evidence>
<dbReference type="PANTHER" id="PTHR33273:SF2">
    <property type="entry name" value="ENDONUCLEASE_EXONUCLEASE_PHOSPHATASE DOMAIN-CONTAINING PROTEIN"/>
    <property type="match status" value="1"/>
</dbReference>
<reference evidence="3 4" key="1">
    <citation type="journal article" date="2019" name="Sci. Rep.">
        <title>Orb-weaving spider Araneus ventricosus genome elucidates the spidroin gene catalogue.</title>
        <authorList>
            <person name="Kono N."/>
            <person name="Nakamura H."/>
            <person name="Ohtoshi R."/>
            <person name="Moran D.A.P."/>
            <person name="Shinohara A."/>
            <person name="Yoshida Y."/>
            <person name="Fujiwara M."/>
            <person name="Mori M."/>
            <person name="Tomita M."/>
            <person name="Arakawa K."/>
        </authorList>
    </citation>
    <scope>NUCLEOTIDE SEQUENCE [LARGE SCALE GENOMIC DNA]</scope>
</reference>
<accession>A0A4Y2G789</accession>
<dbReference type="InterPro" id="IPR006579">
    <property type="entry name" value="Pre_C2HC_dom"/>
</dbReference>
<sequence>MNSARKAQSSKHLISNKTDPLKLVLRGLPRCTPLEKVQKQIDYAGFKAHKITRLSKFRTKAPMPLIYVQIVNNPQAEQIYSFTEMFNAVISFEAVKAKFRNAFVARAFFILQTPVNCPTDANDRVRLGQRATGGTAIYIKNHFDHNSIPTPDLDFLDATIIEIKIGNIPPIKIISACIKLNLRGGFPLEDFKKLLNSGQNVIIAGDLNAIHINWNNYNCNPYGRKFFNFISKVEGVRVIAPHSPTHLNHSSRDTVLDICIQKRIPFNSEIHVLNKLNSDHLPVTLAINTGSFAINSPELFSTNWENFRHILNSKPLPPFQIKSDDHIESAVGTLGNFFKET</sequence>
<dbReference type="Pfam" id="PF07530">
    <property type="entry name" value="PRE_C2HC"/>
    <property type="match status" value="1"/>
</dbReference>
<organism evidence="3 4">
    <name type="scientific">Araneus ventricosus</name>
    <name type="common">Orbweaver spider</name>
    <name type="synonym">Epeira ventricosa</name>
    <dbReference type="NCBI Taxonomy" id="182803"/>
    <lineage>
        <taxon>Eukaryota</taxon>
        <taxon>Metazoa</taxon>
        <taxon>Ecdysozoa</taxon>
        <taxon>Arthropoda</taxon>
        <taxon>Chelicerata</taxon>
        <taxon>Arachnida</taxon>
        <taxon>Araneae</taxon>
        <taxon>Araneomorphae</taxon>
        <taxon>Entelegynae</taxon>
        <taxon>Araneoidea</taxon>
        <taxon>Araneidae</taxon>
        <taxon>Araneus</taxon>
    </lineage>
</organism>
<evidence type="ECO:0000313" key="4">
    <source>
        <dbReference type="Proteomes" id="UP000499080"/>
    </source>
</evidence>
<feature type="domain" description="Endonuclease/exonuclease/phosphatase" evidence="2">
    <location>
        <begin position="190"/>
        <end position="283"/>
    </location>
</feature>
<evidence type="ECO:0000259" key="1">
    <source>
        <dbReference type="Pfam" id="PF07530"/>
    </source>
</evidence>
<dbReference type="Pfam" id="PF14529">
    <property type="entry name" value="Exo_endo_phos_2"/>
    <property type="match status" value="1"/>
</dbReference>
<dbReference type="GO" id="GO:0003824">
    <property type="term" value="F:catalytic activity"/>
    <property type="evidence" value="ECO:0007669"/>
    <property type="project" value="InterPro"/>
</dbReference>
<comment type="caution">
    <text evidence="3">The sequence shown here is derived from an EMBL/GenBank/DDBJ whole genome shotgun (WGS) entry which is preliminary data.</text>
</comment>
<dbReference type="InterPro" id="IPR036691">
    <property type="entry name" value="Endo/exonu/phosph_ase_sf"/>
</dbReference>
<protein>
    <recommendedName>
        <fullName evidence="5">Endonuclease/exonuclease/phosphatase domain-containing protein</fullName>
    </recommendedName>
</protein>
<dbReference type="SUPFAM" id="SSF56219">
    <property type="entry name" value="DNase I-like"/>
    <property type="match status" value="1"/>
</dbReference>
<feature type="domain" description="Pre-C2HC" evidence="1">
    <location>
        <begin position="36"/>
        <end position="93"/>
    </location>
</feature>